<accession>A0A368FFA0</accession>
<proteinExistence type="predicted"/>
<dbReference type="AlphaFoldDB" id="A0A368FFA0"/>
<name>A0A368FFA0_ANCCA</name>
<reference evidence="1 2" key="1">
    <citation type="submission" date="2014-10" db="EMBL/GenBank/DDBJ databases">
        <title>Draft genome of the hookworm Ancylostoma caninum.</title>
        <authorList>
            <person name="Mitreva M."/>
        </authorList>
    </citation>
    <scope>NUCLEOTIDE SEQUENCE [LARGE SCALE GENOMIC DNA]</scope>
    <source>
        <strain evidence="1 2">Baltimore</strain>
    </source>
</reference>
<protein>
    <submittedName>
        <fullName evidence="1">Uncharacterized protein</fullName>
    </submittedName>
</protein>
<evidence type="ECO:0000313" key="1">
    <source>
        <dbReference type="EMBL" id="RCN30823.1"/>
    </source>
</evidence>
<keyword evidence="2" id="KW-1185">Reference proteome</keyword>
<sequence length="130" mass="15031">MLHALVREQKYELVKKCGEVIDSTLQLAPPDLMKRRPFARRLNTQTTGMGPKLTGIQPQYKTRSSLNAKKRRERKFIDDDSVVENEAQRILQTDRKQLKICLVRGRRNPEEDGEKFANWLSCSNEATCKA</sequence>
<dbReference type="Proteomes" id="UP000252519">
    <property type="component" value="Unassembled WGS sequence"/>
</dbReference>
<evidence type="ECO:0000313" key="2">
    <source>
        <dbReference type="Proteomes" id="UP000252519"/>
    </source>
</evidence>
<organism evidence="1 2">
    <name type="scientific">Ancylostoma caninum</name>
    <name type="common">Dog hookworm</name>
    <dbReference type="NCBI Taxonomy" id="29170"/>
    <lineage>
        <taxon>Eukaryota</taxon>
        <taxon>Metazoa</taxon>
        <taxon>Ecdysozoa</taxon>
        <taxon>Nematoda</taxon>
        <taxon>Chromadorea</taxon>
        <taxon>Rhabditida</taxon>
        <taxon>Rhabditina</taxon>
        <taxon>Rhabditomorpha</taxon>
        <taxon>Strongyloidea</taxon>
        <taxon>Ancylostomatidae</taxon>
        <taxon>Ancylostomatinae</taxon>
        <taxon>Ancylostoma</taxon>
    </lineage>
</organism>
<comment type="caution">
    <text evidence="1">The sequence shown here is derived from an EMBL/GenBank/DDBJ whole genome shotgun (WGS) entry which is preliminary data.</text>
</comment>
<gene>
    <name evidence="1" type="ORF">ANCCAN_23404</name>
</gene>
<dbReference type="EMBL" id="JOJR01001456">
    <property type="protein sequence ID" value="RCN30823.1"/>
    <property type="molecule type" value="Genomic_DNA"/>
</dbReference>
<dbReference type="OrthoDB" id="5907332at2759"/>